<protein>
    <submittedName>
        <fullName evidence="3">Uncharacterized protein</fullName>
    </submittedName>
</protein>
<accession>A0AAN6HZG3</accession>
<gene>
    <name evidence="3" type="ORF">KL933_003546</name>
</gene>
<keyword evidence="2" id="KW-1133">Transmembrane helix</keyword>
<comment type="caution">
    <text evidence="3">The sequence shown here is derived from an EMBL/GenBank/DDBJ whole genome shotgun (WGS) entry which is preliminary data.</text>
</comment>
<keyword evidence="2" id="KW-0812">Transmembrane</keyword>
<evidence type="ECO:0000313" key="3">
    <source>
        <dbReference type="EMBL" id="KAG7726104.1"/>
    </source>
</evidence>
<sequence length="239" mass="26995">MSSQSLPNGTAKAELRPSGKKNRKLRKKAARPQPIMKYAWLAGHVSTLLFGLIFLRYYVVHKQHQSWVAFVGYRLAKLPVPRSVCALVLRMVVFLQAAAVSSDCDATAVQPLPDQAVAQTGAGFQENHRLQRIVPVCAACVRYAVHERQLRLRPRQLRDVLLAQAAAQRGQQVLRLLGDQQTGHVHVEAEEPNHRGALERGQEVFERQTEQVRVPVLGRVTTCNYIDETQDIRQKLELW</sequence>
<dbReference type="AlphaFoldDB" id="A0AAN6HZG3"/>
<reference evidence="3" key="1">
    <citation type="journal article" date="2021" name="G3 (Bethesda)">
        <title>Genomic diversity, chromosomal rearrangements, and interspecies hybridization in the ogataea polymorpha species complex.</title>
        <authorList>
            <person name="Hanson S.J."/>
            <person name="Cinneide E.O."/>
            <person name="Salzberg L.I."/>
            <person name="Wolfe K.H."/>
            <person name="McGowan J."/>
            <person name="Fitzpatrick D.A."/>
            <person name="Matlin K."/>
        </authorList>
    </citation>
    <scope>NUCLEOTIDE SEQUENCE</scope>
    <source>
        <strain evidence="3">83-405-1</strain>
    </source>
</reference>
<dbReference type="EMBL" id="JAHLUH010000010">
    <property type="protein sequence ID" value="KAG7726104.1"/>
    <property type="molecule type" value="Genomic_DNA"/>
</dbReference>
<proteinExistence type="predicted"/>
<feature type="region of interest" description="Disordered" evidence="1">
    <location>
        <begin position="1"/>
        <end position="30"/>
    </location>
</feature>
<dbReference type="Proteomes" id="UP000738402">
    <property type="component" value="Unassembled WGS sequence"/>
</dbReference>
<evidence type="ECO:0000256" key="2">
    <source>
        <dbReference type="SAM" id="Phobius"/>
    </source>
</evidence>
<organism evidence="3 4">
    <name type="scientific">Ogataea haglerorum</name>
    <dbReference type="NCBI Taxonomy" id="1937702"/>
    <lineage>
        <taxon>Eukaryota</taxon>
        <taxon>Fungi</taxon>
        <taxon>Dikarya</taxon>
        <taxon>Ascomycota</taxon>
        <taxon>Saccharomycotina</taxon>
        <taxon>Pichiomycetes</taxon>
        <taxon>Pichiales</taxon>
        <taxon>Pichiaceae</taxon>
        <taxon>Ogataea</taxon>
    </lineage>
</organism>
<evidence type="ECO:0000313" key="4">
    <source>
        <dbReference type="Proteomes" id="UP000738402"/>
    </source>
</evidence>
<feature type="transmembrane region" description="Helical" evidence="2">
    <location>
        <begin position="38"/>
        <end position="59"/>
    </location>
</feature>
<feature type="compositionally biased region" description="Basic residues" evidence="1">
    <location>
        <begin position="18"/>
        <end position="30"/>
    </location>
</feature>
<evidence type="ECO:0000256" key="1">
    <source>
        <dbReference type="SAM" id="MobiDB-lite"/>
    </source>
</evidence>
<name>A0AAN6HZG3_9ASCO</name>
<keyword evidence="2" id="KW-0472">Membrane</keyword>